<dbReference type="SUPFAM" id="SSF51161">
    <property type="entry name" value="Trimeric LpxA-like enzymes"/>
    <property type="match status" value="1"/>
</dbReference>
<comment type="caution">
    <text evidence="4">The sequence shown here is derived from an EMBL/GenBank/DDBJ whole genome shotgun (WGS) entry which is preliminary data.</text>
</comment>
<reference evidence="4" key="2">
    <citation type="journal article" date="2021" name="PeerJ">
        <title>Extensive microbial diversity within the chicken gut microbiome revealed by metagenomics and culture.</title>
        <authorList>
            <person name="Gilroy R."/>
            <person name="Ravi A."/>
            <person name="Getino M."/>
            <person name="Pursley I."/>
            <person name="Horton D.L."/>
            <person name="Alikhan N.F."/>
            <person name="Baker D."/>
            <person name="Gharbi K."/>
            <person name="Hall N."/>
            <person name="Watson M."/>
            <person name="Adriaenssens E.M."/>
            <person name="Foster-Nyarko E."/>
            <person name="Jarju S."/>
            <person name="Secka A."/>
            <person name="Antonio M."/>
            <person name="Oren A."/>
            <person name="Chaudhuri R.R."/>
            <person name="La Ragione R."/>
            <person name="Hildebrand F."/>
            <person name="Pallen M.J."/>
        </authorList>
    </citation>
    <scope>NUCLEOTIDE SEQUENCE</scope>
    <source>
        <strain evidence="4">3924</strain>
    </source>
</reference>
<evidence type="ECO:0000256" key="3">
    <source>
        <dbReference type="ARBA" id="ARBA00023315"/>
    </source>
</evidence>
<dbReference type="InterPro" id="IPR051159">
    <property type="entry name" value="Hexapeptide_acetyltransf"/>
</dbReference>
<keyword evidence="2" id="KW-0677">Repeat</keyword>
<dbReference type="InterPro" id="IPR011004">
    <property type="entry name" value="Trimer_LpxA-like_sf"/>
</dbReference>
<dbReference type="PROSITE" id="PS00101">
    <property type="entry name" value="HEXAPEP_TRANSFERASES"/>
    <property type="match status" value="1"/>
</dbReference>
<organism evidence="4 5">
    <name type="scientific">Candidatus Aphodosoma intestinipullorum</name>
    <dbReference type="NCBI Taxonomy" id="2840674"/>
    <lineage>
        <taxon>Bacteria</taxon>
        <taxon>Pseudomonadati</taxon>
        <taxon>Bacteroidota</taxon>
        <taxon>Bacteroidia</taxon>
        <taxon>Bacteroidales</taxon>
        <taxon>Candidatus Aphodosoma</taxon>
    </lineage>
</organism>
<feature type="non-terminal residue" evidence="4">
    <location>
        <position position="1"/>
    </location>
</feature>
<dbReference type="Pfam" id="PF00132">
    <property type="entry name" value="Hexapep"/>
    <property type="match status" value="1"/>
</dbReference>
<accession>A0A940IEV0</accession>
<dbReference type="InterPro" id="IPR018357">
    <property type="entry name" value="Hexapep_transf_CS"/>
</dbReference>
<evidence type="ECO:0000313" key="5">
    <source>
        <dbReference type="Proteomes" id="UP000712007"/>
    </source>
</evidence>
<keyword evidence="1 4" id="KW-0808">Transferase</keyword>
<dbReference type="PANTHER" id="PTHR23416">
    <property type="entry name" value="SIALIC ACID SYNTHASE-RELATED"/>
    <property type="match status" value="1"/>
</dbReference>
<keyword evidence="3" id="KW-0012">Acyltransferase</keyword>
<evidence type="ECO:0000256" key="2">
    <source>
        <dbReference type="ARBA" id="ARBA00022737"/>
    </source>
</evidence>
<proteinExistence type="predicted"/>
<protein>
    <submittedName>
        <fullName evidence="4">Transferase</fullName>
    </submittedName>
</protein>
<dbReference type="AlphaFoldDB" id="A0A940IEV0"/>
<dbReference type="InterPro" id="IPR001451">
    <property type="entry name" value="Hexapep"/>
</dbReference>
<dbReference type="Gene3D" id="2.160.10.10">
    <property type="entry name" value="Hexapeptide repeat proteins"/>
    <property type="match status" value="1"/>
</dbReference>
<dbReference type="EMBL" id="JADIMV010000143">
    <property type="protein sequence ID" value="MBO8440668.1"/>
    <property type="molecule type" value="Genomic_DNA"/>
</dbReference>
<dbReference type="GO" id="GO:0016746">
    <property type="term" value="F:acyltransferase activity"/>
    <property type="evidence" value="ECO:0007669"/>
    <property type="project" value="UniProtKB-KW"/>
</dbReference>
<evidence type="ECO:0000256" key="1">
    <source>
        <dbReference type="ARBA" id="ARBA00022679"/>
    </source>
</evidence>
<gene>
    <name evidence="4" type="ORF">IAC51_08490</name>
</gene>
<reference evidence="4" key="1">
    <citation type="submission" date="2020-10" db="EMBL/GenBank/DDBJ databases">
        <authorList>
            <person name="Gilroy R."/>
        </authorList>
    </citation>
    <scope>NUCLEOTIDE SEQUENCE</scope>
    <source>
        <strain evidence="4">3924</strain>
    </source>
</reference>
<dbReference type="Proteomes" id="UP000712007">
    <property type="component" value="Unassembled WGS sequence"/>
</dbReference>
<name>A0A940IEV0_9BACT</name>
<sequence length="103" mass="11153">YKNVVFDRVAPERISLGKNVTIADGVKILTHFFDPSVPGRNFRIGNVVIEDDVFIGMGAIICNSVTIGKGAVIGAGAVVTKDIPPYQVWAGNPARYIKDRSHK</sequence>
<evidence type="ECO:0000313" key="4">
    <source>
        <dbReference type="EMBL" id="MBO8440668.1"/>
    </source>
</evidence>